<gene>
    <name evidence="1" type="ORF">HK100_001336</name>
</gene>
<sequence>MGYVGDATRLTRLDTARVLSLLHSYAQSDYPLSAAVAEVRRLFEPPKLAAVAAASAIVATVPPLAQSLAARLVAVFIALQLYQQLDMHSANLNLRIGLQLALPSDYKNHKTQNSFHVRWLAYAILCGVDAARISATNIAAADPDTLLADIESAPWQSRLNQIHQSIHDNTFMQCLHVPSVFVLDDNTESDILADEMPTFEEACQAFSDILDVETAEEQISLGFSCWDMPKFIPAPPFAIPNLDEVHFPSLNY</sequence>
<accession>A0AAD5TDJ4</accession>
<name>A0AAD5TDJ4_9FUNG</name>
<comment type="caution">
    <text evidence="1">The sequence shown here is derived from an EMBL/GenBank/DDBJ whole genome shotgun (WGS) entry which is preliminary data.</text>
</comment>
<dbReference type="AlphaFoldDB" id="A0AAD5TDJ4"/>
<keyword evidence="2" id="KW-1185">Reference proteome</keyword>
<dbReference type="Proteomes" id="UP001211907">
    <property type="component" value="Unassembled WGS sequence"/>
</dbReference>
<evidence type="ECO:0000313" key="2">
    <source>
        <dbReference type="Proteomes" id="UP001211907"/>
    </source>
</evidence>
<dbReference type="EMBL" id="JADGJH010000129">
    <property type="protein sequence ID" value="KAJ3136762.1"/>
    <property type="molecule type" value="Genomic_DNA"/>
</dbReference>
<organism evidence="1 2">
    <name type="scientific">Physocladia obscura</name>
    <dbReference type="NCBI Taxonomy" id="109957"/>
    <lineage>
        <taxon>Eukaryota</taxon>
        <taxon>Fungi</taxon>
        <taxon>Fungi incertae sedis</taxon>
        <taxon>Chytridiomycota</taxon>
        <taxon>Chytridiomycota incertae sedis</taxon>
        <taxon>Chytridiomycetes</taxon>
        <taxon>Chytridiales</taxon>
        <taxon>Chytriomycetaceae</taxon>
        <taxon>Physocladia</taxon>
    </lineage>
</organism>
<evidence type="ECO:0000313" key="1">
    <source>
        <dbReference type="EMBL" id="KAJ3136762.1"/>
    </source>
</evidence>
<proteinExistence type="predicted"/>
<reference evidence="1" key="1">
    <citation type="submission" date="2020-05" db="EMBL/GenBank/DDBJ databases">
        <title>Phylogenomic resolution of chytrid fungi.</title>
        <authorList>
            <person name="Stajich J.E."/>
            <person name="Amses K."/>
            <person name="Simmons R."/>
            <person name="Seto K."/>
            <person name="Myers J."/>
            <person name="Bonds A."/>
            <person name="Quandt C.A."/>
            <person name="Barry K."/>
            <person name="Liu P."/>
            <person name="Grigoriev I."/>
            <person name="Longcore J.E."/>
            <person name="James T.Y."/>
        </authorList>
    </citation>
    <scope>NUCLEOTIDE SEQUENCE</scope>
    <source>
        <strain evidence="1">JEL0513</strain>
    </source>
</reference>
<protein>
    <submittedName>
        <fullName evidence="1">Uncharacterized protein</fullName>
    </submittedName>
</protein>